<dbReference type="GO" id="GO:0098046">
    <property type="term" value="C:type V protein secretion system complex"/>
    <property type="evidence" value="ECO:0007669"/>
    <property type="project" value="TreeGrafter"/>
</dbReference>
<dbReference type="Gene3D" id="2.40.160.50">
    <property type="entry name" value="membrane protein fhac: a member of the omp85/tpsb transporter family"/>
    <property type="match status" value="1"/>
</dbReference>
<keyword evidence="7" id="KW-1185">Reference proteome</keyword>
<keyword evidence="1" id="KW-1134">Transmembrane beta strand</keyword>
<dbReference type="OrthoDB" id="7439045at2"/>
<dbReference type="Proteomes" id="UP000307874">
    <property type="component" value="Unassembled WGS sequence"/>
</dbReference>
<dbReference type="GO" id="GO:0008320">
    <property type="term" value="F:protein transmembrane transporter activity"/>
    <property type="evidence" value="ECO:0007669"/>
    <property type="project" value="TreeGrafter"/>
</dbReference>
<comment type="caution">
    <text evidence="6">The sequence shown here is derived from an EMBL/GenBank/DDBJ whole genome shotgun (WGS) entry which is preliminary data.</text>
</comment>
<dbReference type="GO" id="GO:0046819">
    <property type="term" value="P:protein secretion by the type V secretion system"/>
    <property type="evidence" value="ECO:0007669"/>
    <property type="project" value="TreeGrafter"/>
</dbReference>
<organism evidence="6 7">
    <name type="scientific">Martelella lutilitoris</name>
    <dbReference type="NCBI Taxonomy" id="2583532"/>
    <lineage>
        <taxon>Bacteria</taxon>
        <taxon>Pseudomonadati</taxon>
        <taxon>Pseudomonadota</taxon>
        <taxon>Alphaproteobacteria</taxon>
        <taxon>Hyphomicrobiales</taxon>
        <taxon>Aurantimonadaceae</taxon>
        <taxon>Martelella</taxon>
    </lineage>
</organism>
<dbReference type="EMBL" id="VCLB01000010">
    <property type="protein sequence ID" value="TNB46364.1"/>
    <property type="molecule type" value="Genomic_DNA"/>
</dbReference>
<protein>
    <submittedName>
        <fullName evidence="6">ShlB/FhaC/HecB family hemolysin secretion/activation protein</fullName>
    </submittedName>
</protein>
<evidence type="ECO:0000313" key="6">
    <source>
        <dbReference type="EMBL" id="TNB46364.1"/>
    </source>
</evidence>
<proteinExistence type="predicted"/>
<accession>A0A5C4JMK1</accession>
<evidence type="ECO:0000259" key="5">
    <source>
        <dbReference type="Pfam" id="PF08479"/>
    </source>
</evidence>
<keyword evidence="2" id="KW-0812">Transmembrane</keyword>
<dbReference type="InterPro" id="IPR005565">
    <property type="entry name" value="Hemolysn_activator_HlyB_C"/>
</dbReference>
<evidence type="ECO:0000313" key="7">
    <source>
        <dbReference type="Proteomes" id="UP000307874"/>
    </source>
</evidence>
<feature type="domain" description="Haemolysin activator HlyB C-terminal" evidence="4">
    <location>
        <begin position="287"/>
        <end position="577"/>
    </location>
</feature>
<gene>
    <name evidence="6" type="ORF">FF124_17710</name>
</gene>
<evidence type="ECO:0000256" key="1">
    <source>
        <dbReference type="ARBA" id="ARBA00022452"/>
    </source>
</evidence>
<dbReference type="Pfam" id="PF03865">
    <property type="entry name" value="ShlB"/>
    <property type="match status" value="1"/>
</dbReference>
<dbReference type="PANTHER" id="PTHR34597">
    <property type="entry name" value="SLR1661 PROTEIN"/>
    <property type="match status" value="1"/>
</dbReference>
<dbReference type="AlphaFoldDB" id="A0A5C4JMK1"/>
<keyword evidence="3" id="KW-0998">Cell outer membrane</keyword>
<dbReference type="InterPro" id="IPR051544">
    <property type="entry name" value="TPS_OM_transporter"/>
</dbReference>
<sequence>MQEWVPYATISVGGTMRQTALSEKPAFLAITRLQLLALTDDKKTQGSLPGTSLKSGPPARPTSSWWGFLACGALATLCLFTGTDTALAQTAERIEQTVAGQTTILERFTPPQRIGTVDIKVQDQRKRTPEKDAAQVRFTLNSLTVEGAETLPGTAFSDLWQGMTGKVITLADLYRIAAEIDARYLNAGYLAMTVVPVQDFSSGKITLRVYESYVGTLEVNSTIPGIRERLAPYIDRIIAMRPIRIKEAERILLLMSDLGGLDIEGTLIRPETPQGGGTLHLDIGFDRASGGVGLDNLGTDEVGPLELSGNVTVNDMLGLFDTASLVGVTVPNTPQEMIFLQASQDIPIGFNGLSAGYDLSYITQKPGGDLKADDIHIESVIGTARLDYPFIRTIDQSLFGRIEVNLRNDRVYVMGARAAREQTRWAAMSLTYDRQNGDTAFLTTAEFGQGLGQETTLPDVPEDYRFARLNFDIAHDLGADTAIRLRSAGQYSATPLPAAAQFSLGGDPYGWAFDGGTLSGASGAAAALELSHNVETGWSALPGLTWTTFADYGVVWNEAASADYARDSLGSVGVGVSGMFAEKMSFQLIAAVPWYSPDNGEDEGLRIFFRLGLPL</sequence>
<feature type="domain" description="Polypeptide-transport-associated ShlB-type" evidence="5">
    <location>
        <begin position="138"/>
        <end position="211"/>
    </location>
</feature>
<name>A0A5C4JMK1_9HYPH</name>
<dbReference type="PANTHER" id="PTHR34597:SF6">
    <property type="entry name" value="BLR6126 PROTEIN"/>
    <property type="match status" value="1"/>
</dbReference>
<evidence type="ECO:0000259" key="4">
    <source>
        <dbReference type="Pfam" id="PF03865"/>
    </source>
</evidence>
<reference evidence="6 7" key="1">
    <citation type="submission" date="2019-06" db="EMBL/GenBank/DDBJ databases">
        <title>Martelella lutilitoris sp. nov., isolated from a tidal mudflat.</title>
        <authorList>
            <person name="Kim Y.-J."/>
        </authorList>
    </citation>
    <scope>NUCLEOTIDE SEQUENCE [LARGE SCALE GENOMIC DNA]</scope>
    <source>
        <strain evidence="6 7">GH2-6</strain>
    </source>
</reference>
<dbReference type="InterPro" id="IPR013686">
    <property type="entry name" value="Polypept-transport_assoc_ShlB"/>
</dbReference>
<dbReference type="Gene3D" id="3.10.20.310">
    <property type="entry name" value="membrane protein fhac"/>
    <property type="match status" value="1"/>
</dbReference>
<evidence type="ECO:0000256" key="3">
    <source>
        <dbReference type="ARBA" id="ARBA00023237"/>
    </source>
</evidence>
<keyword evidence="1" id="KW-0472">Membrane</keyword>
<evidence type="ECO:0000256" key="2">
    <source>
        <dbReference type="ARBA" id="ARBA00022692"/>
    </source>
</evidence>
<dbReference type="Pfam" id="PF08479">
    <property type="entry name" value="POTRA_2"/>
    <property type="match status" value="1"/>
</dbReference>